<accession>A0A1H3ZEL9</accession>
<protein>
    <recommendedName>
        <fullName evidence="2">Ancillary SecYEG translocon subunit/Cell division coordinator CpoB TPR domain-containing protein</fullName>
    </recommendedName>
</protein>
<dbReference type="AlphaFoldDB" id="A0A1H3ZEL9"/>
<dbReference type="InterPro" id="IPR018704">
    <property type="entry name" value="SecYEG/CpoB_TPR"/>
</dbReference>
<proteinExistence type="predicted"/>
<evidence type="ECO:0000256" key="1">
    <source>
        <dbReference type="SAM" id="Phobius"/>
    </source>
</evidence>
<evidence type="ECO:0000313" key="3">
    <source>
        <dbReference type="EMBL" id="SEA22186.1"/>
    </source>
</evidence>
<keyword evidence="1" id="KW-1133">Transmembrane helix</keyword>
<name>A0A1H3ZEL9_9RHOB</name>
<evidence type="ECO:0000259" key="2">
    <source>
        <dbReference type="Pfam" id="PF09976"/>
    </source>
</evidence>
<dbReference type="RefSeq" id="WP_093251374.1">
    <property type="nucleotide sequence ID" value="NZ_FNQM01000003.1"/>
</dbReference>
<dbReference type="Pfam" id="PF09976">
    <property type="entry name" value="TPR_21"/>
    <property type="match status" value="1"/>
</dbReference>
<organism evidence="3 4">
    <name type="scientific">Rubrimonas cliftonensis</name>
    <dbReference type="NCBI Taxonomy" id="89524"/>
    <lineage>
        <taxon>Bacteria</taxon>
        <taxon>Pseudomonadati</taxon>
        <taxon>Pseudomonadota</taxon>
        <taxon>Alphaproteobacteria</taxon>
        <taxon>Rhodobacterales</taxon>
        <taxon>Paracoccaceae</taxon>
        <taxon>Rubrimonas</taxon>
    </lineage>
</organism>
<keyword evidence="4" id="KW-1185">Reference proteome</keyword>
<dbReference type="STRING" id="89524.SAMN05444370_103511"/>
<dbReference type="EMBL" id="FNQM01000003">
    <property type="protein sequence ID" value="SEA22186.1"/>
    <property type="molecule type" value="Genomic_DNA"/>
</dbReference>
<reference evidence="3 4" key="1">
    <citation type="submission" date="2016-10" db="EMBL/GenBank/DDBJ databases">
        <authorList>
            <person name="de Groot N.N."/>
        </authorList>
    </citation>
    <scope>NUCLEOTIDE SEQUENCE [LARGE SCALE GENOMIC DNA]</scope>
    <source>
        <strain evidence="3 4">DSM 15345</strain>
    </source>
</reference>
<dbReference type="Proteomes" id="UP000198703">
    <property type="component" value="Unassembled WGS sequence"/>
</dbReference>
<gene>
    <name evidence="3" type="ORF">SAMN05444370_103511</name>
</gene>
<feature type="transmembrane region" description="Helical" evidence="1">
    <location>
        <begin position="27"/>
        <end position="47"/>
    </location>
</feature>
<keyword evidence="1" id="KW-0472">Membrane</keyword>
<dbReference type="OrthoDB" id="7173339at2"/>
<evidence type="ECO:0000313" key="4">
    <source>
        <dbReference type="Proteomes" id="UP000198703"/>
    </source>
</evidence>
<sequence>MSDADSFIQEVSEEVRRDRLFGLWKRYAPLVIGVIVAVVAAAAFIAWRDAQDEAAAREAGAALIDAGEEPTAPARAERYLTEADALPEGAALLARLRAAGELAAAGEVAEARGLYDAVAIDTATPPSLAAFAAYRAAMLTAAGGDAAGAVAQLSPLAGAEGSFRLLALEARGALRLGLGDLAGAREDVEAVLADPAATEETRGRAGLLASAIRARDPQEAAQ</sequence>
<keyword evidence="1" id="KW-0812">Transmembrane</keyword>
<feature type="domain" description="Ancillary SecYEG translocon subunit/Cell division coordinator CpoB TPR" evidence="2">
    <location>
        <begin position="24"/>
        <end position="197"/>
    </location>
</feature>